<keyword evidence="1" id="KW-0812">Transmembrane</keyword>
<dbReference type="Proteomes" id="UP000886042">
    <property type="component" value="Unassembled WGS sequence"/>
</dbReference>
<evidence type="ECO:0000256" key="1">
    <source>
        <dbReference type="SAM" id="Phobius"/>
    </source>
</evidence>
<proteinExistence type="predicted"/>
<name>A0A7C3C5I7_9PROT</name>
<reference evidence="2" key="1">
    <citation type="journal article" date="2020" name="mSystems">
        <title>Genome- and Community-Level Interaction Insights into Carbon Utilization and Element Cycling Functions of Hydrothermarchaeota in Hydrothermal Sediment.</title>
        <authorList>
            <person name="Zhou Z."/>
            <person name="Liu Y."/>
            <person name="Xu W."/>
            <person name="Pan J."/>
            <person name="Luo Z.H."/>
            <person name="Li M."/>
        </authorList>
    </citation>
    <scope>NUCLEOTIDE SEQUENCE [LARGE SCALE GENOMIC DNA]</scope>
    <source>
        <strain evidence="2">HyVt-489</strain>
    </source>
</reference>
<dbReference type="AlphaFoldDB" id="A0A7C3C5I7"/>
<protein>
    <submittedName>
        <fullName evidence="2">DUF2125 domain-containing protein</fullName>
    </submittedName>
</protein>
<comment type="caution">
    <text evidence="2">The sequence shown here is derived from an EMBL/GenBank/DDBJ whole genome shotgun (WGS) entry which is preliminary data.</text>
</comment>
<feature type="transmembrane region" description="Helical" evidence="1">
    <location>
        <begin position="12"/>
        <end position="33"/>
    </location>
</feature>
<dbReference type="EMBL" id="DRMN01000221">
    <property type="protein sequence ID" value="HFB54928.1"/>
    <property type="molecule type" value="Genomic_DNA"/>
</dbReference>
<accession>A0A7C3C5I7</accession>
<organism evidence="2">
    <name type="scientific">Hellea balneolensis</name>
    <dbReference type="NCBI Taxonomy" id="287478"/>
    <lineage>
        <taxon>Bacteria</taxon>
        <taxon>Pseudomonadati</taxon>
        <taxon>Pseudomonadota</taxon>
        <taxon>Alphaproteobacteria</taxon>
        <taxon>Maricaulales</taxon>
        <taxon>Robiginitomaculaceae</taxon>
        <taxon>Hellea</taxon>
    </lineage>
</organism>
<dbReference type="Pfam" id="PF09898">
    <property type="entry name" value="DUF2125"/>
    <property type="match status" value="1"/>
</dbReference>
<feature type="non-terminal residue" evidence="2">
    <location>
        <position position="295"/>
    </location>
</feature>
<evidence type="ECO:0000313" key="2">
    <source>
        <dbReference type="EMBL" id="HFB54928.1"/>
    </source>
</evidence>
<dbReference type="InterPro" id="IPR018666">
    <property type="entry name" value="DUF2125"/>
</dbReference>
<gene>
    <name evidence="2" type="ORF">ENJ46_03305</name>
</gene>
<keyword evidence="1" id="KW-0472">Membrane</keyword>
<sequence length="295" mass="33124">MTTTSRWFRKFVVFIILIFALLCLTWIGFRYVIINQLDRGINVLEQQGYQVSHNGIKVSGFPLSLNTHAHNISLQAPKSAANDPNKNWAVHLENLNVKSATYMPVRWSVRHTGKMVIDYRDLINQQHIYELSPAPLSAEAMVGLRGSLKHASYDMGQTDIYTRLGPPLPIARMGRFEGQLDIKNNQGFMDIKGHDIVLHEGLLNTAESVLGTTISQFGIQATLDNWQVLQEQGGEIWAQKGGRIHAQYWKIKWGKADLEGDFDLTTIKGYPEGNISIKIKDIQVLMAGLNDAGLI</sequence>
<keyword evidence="1" id="KW-1133">Transmembrane helix</keyword>